<evidence type="ECO:0008006" key="4">
    <source>
        <dbReference type="Google" id="ProtNLM"/>
    </source>
</evidence>
<keyword evidence="3" id="KW-1185">Reference proteome</keyword>
<sequence length="582" mass="63150">MAERTTGPELAAETIQSESSIGNRLDDAVGQRDPEKQNKPAHPDEPGTEVGNDPLLTSEYLGDPMCYHPNTSDPAEASFNAQPITPSCSRNEPTAVGLIGRTGADDMRDSAFNSREHFSLQELKTCATPRRAPAMVDSESVGVSVGDVGDFGDDIRDLKNRLDGLMILTESKSHSTSDDSAGEENTSLSSFGSPVSSPRIREHACGHRNSGGSPIQSTAAPPESGGLSGQYNGRSDGDDDEGEHRHGVQDNGTSSSSSQSSKSKRYPRHLESHNFFMCSKCLTKFNTKEQKSMHDKMRACVKICTNGACKRHTMDFETPSTSCNCLMTSDDLWAATFRQAFPHLPLPAPWSSKVQSWLVPPVQSMQQEPWIQTYCQSQPWSYPENLPADMTAQDGFDLQAMMDYNVDSELPAPGFHNAIPTANTPLNLDGGNDLHAAFPNTNPTRHPANTSANHTAQSVSHTDIQKLREQVAILEQRVERPSRSEQKESAMLRLAWNRLIEIGDQSVQEGGVLRQVASMLTPQLIEDGKKDSNAAQPMEMSNVMDWDAAGLGPQNLGPGGKGKQRAVSGAEDSAYCSGMQMG</sequence>
<feature type="compositionally biased region" description="Low complexity" evidence="1">
    <location>
        <begin position="187"/>
        <end position="197"/>
    </location>
</feature>
<feature type="compositionally biased region" description="Polar residues" evidence="1">
    <location>
        <begin position="210"/>
        <end position="219"/>
    </location>
</feature>
<proteinExistence type="predicted"/>
<feature type="region of interest" description="Disordered" evidence="1">
    <location>
        <begin position="172"/>
        <end position="266"/>
    </location>
</feature>
<feature type="region of interest" description="Disordered" evidence="1">
    <location>
        <begin position="547"/>
        <end position="582"/>
    </location>
</feature>
<organism evidence="2 3">
    <name type="scientific">Zasmidium cellare</name>
    <name type="common">Wine cellar mold</name>
    <name type="synonym">Racodium cellare</name>
    <dbReference type="NCBI Taxonomy" id="395010"/>
    <lineage>
        <taxon>Eukaryota</taxon>
        <taxon>Fungi</taxon>
        <taxon>Dikarya</taxon>
        <taxon>Ascomycota</taxon>
        <taxon>Pezizomycotina</taxon>
        <taxon>Dothideomycetes</taxon>
        <taxon>Dothideomycetidae</taxon>
        <taxon>Mycosphaerellales</taxon>
        <taxon>Mycosphaerellaceae</taxon>
        <taxon>Zasmidium</taxon>
    </lineage>
</organism>
<evidence type="ECO:0000313" key="3">
    <source>
        <dbReference type="Proteomes" id="UP001305779"/>
    </source>
</evidence>
<protein>
    <recommendedName>
        <fullName evidence="4">C2H2-type domain-containing protein</fullName>
    </recommendedName>
</protein>
<feature type="compositionally biased region" description="Basic and acidic residues" evidence="1">
    <location>
        <begin position="24"/>
        <end position="45"/>
    </location>
</feature>
<gene>
    <name evidence="2" type="ORF">PRZ48_013781</name>
</gene>
<comment type="caution">
    <text evidence="2">The sequence shown here is derived from an EMBL/GenBank/DDBJ whole genome shotgun (WGS) entry which is preliminary data.</text>
</comment>
<dbReference type="Proteomes" id="UP001305779">
    <property type="component" value="Unassembled WGS sequence"/>
</dbReference>
<reference evidence="2 3" key="1">
    <citation type="journal article" date="2023" name="G3 (Bethesda)">
        <title>A chromosome-level genome assembly of Zasmidium syzygii isolated from banana leaves.</title>
        <authorList>
            <person name="van Westerhoven A.C."/>
            <person name="Mehrabi R."/>
            <person name="Talebi R."/>
            <person name="Steentjes M.B.F."/>
            <person name="Corcolon B."/>
            <person name="Chong P.A."/>
            <person name="Kema G.H.J."/>
            <person name="Seidl M.F."/>
        </authorList>
    </citation>
    <scope>NUCLEOTIDE SEQUENCE [LARGE SCALE GENOMIC DNA]</scope>
    <source>
        <strain evidence="2 3">P124</strain>
    </source>
</reference>
<feature type="region of interest" description="Disordered" evidence="1">
    <location>
        <begin position="1"/>
        <end position="73"/>
    </location>
</feature>
<dbReference type="EMBL" id="JAXOVC010000012">
    <property type="protein sequence ID" value="KAK4495450.1"/>
    <property type="molecule type" value="Genomic_DNA"/>
</dbReference>
<name>A0ABR0E221_ZASCE</name>
<evidence type="ECO:0000256" key="1">
    <source>
        <dbReference type="SAM" id="MobiDB-lite"/>
    </source>
</evidence>
<evidence type="ECO:0000313" key="2">
    <source>
        <dbReference type="EMBL" id="KAK4495450.1"/>
    </source>
</evidence>
<accession>A0ABR0E221</accession>